<name>A0ABP9TUP2_9MICC</name>
<accession>A0ABP9TUP2</accession>
<sequence length="77" mass="8626">MHFLHVFKEWDEPGSARWPKELSVFLREFTSTRPSERCELVDALLRAGMLSEWGAKALSGHEHLGPGPAPKLPSGEN</sequence>
<proteinExistence type="predicted"/>
<dbReference type="Proteomes" id="UP001501257">
    <property type="component" value="Unassembled WGS sequence"/>
</dbReference>
<reference evidence="2" key="1">
    <citation type="journal article" date="2019" name="Int. J. Syst. Evol. Microbiol.">
        <title>The Global Catalogue of Microorganisms (GCM) 10K type strain sequencing project: providing services to taxonomists for standard genome sequencing and annotation.</title>
        <authorList>
            <consortium name="The Broad Institute Genomics Platform"/>
            <consortium name="The Broad Institute Genome Sequencing Center for Infectious Disease"/>
            <person name="Wu L."/>
            <person name="Ma J."/>
        </authorList>
    </citation>
    <scope>NUCLEOTIDE SEQUENCE [LARGE SCALE GENOMIC DNA]</scope>
    <source>
        <strain evidence="2">JCM 18952</strain>
    </source>
</reference>
<organism evidence="1 2">
    <name type="scientific">Paeniglutamicibacter antarcticus</name>
    <dbReference type="NCBI Taxonomy" id="494023"/>
    <lineage>
        <taxon>Bacteria</taxon>
        <taxon>Bacillati</taxon>
        <taxon>Actinomycetota</taxon>
        <taxon>Actinomycetes</taxon>
        <taxon>Micrococcales</taxon>
        <taxon>Micrococcaceae</taxon>
        <taxon>Paeniglutamicibacter</taxon>
    </lineage>
</organism>
<comment type="caution">
    <text evidence="1">The sequence shown here is derived from an EMBL/GenBank/DDBJ whole genome shotgun (WGS) entry which is preliminary data.</text>
</comment>
<keyword evidence="2" id="KW-1185">Reference proteome</keyword>
<evidence type="ECO:0000313" key="1">
    <source>
        <dbReference type="EMBL" id="GAA5228670.1"/>
    </source>
</evidence>
<protein>
    <submittedName>
        <fullName evidence="1">Uncharacterized protein</fullName>
    </submittedName>
</protein>
<gene>
    <name evidence="1" type="ORF">GCM10025778_32090</name>
</gene>
<dbReference type="EMBL" id="BAABLK010000086">
    <property type="protein sequence ID" value="GAA5228670.1"/>
    <property type="molecule type" value="Genomic_DNA"/>
</dbReference>
<evidence type="ECO:0000313" key="2">
    <source>
        <dbReference type="Proteomes" id="UP001501257"/>
    </source>
</evidence>